<evidence type="ECO:0000313" key="1">
    <source>
        <dbReference type="EnsemblPlants" id="LPERR11G12230.3"/>
    </source>
</evidence>
<organism evidence="1 2">
    <name type="scientific">Leersia perrieri</name>
    <dbReference type="NCBI Taxonomy" id="77586"/>
    <lineage>
        <taxon>Eukaryota</taxon>
        <taxon>Viridiplantae</taxon>
        <taxon>Streptophyta</taxon>
        <taxon>Embryophyta</taxon>
        <taxon>Tracheophyta</taxon>
        <taxon>Spermatophyta</taxon>
        <taxon>Magnoliopsida</taxon>
        <taxon>Liliopsida</taxon>
        <taxon>Poales</taxon>
        <taxon>Poaceae</taxon>
        <taxon>BOP clade</taxon>
        <taxon>Oryzoideae</taxon>
        <taxon>Oryzeae</taxon>
        <taxon>Oryzinae</taxon>
        <taxon>Leersia</taxon>
    </lineage>
</organism>
<dbReference type="GO" id="GO:0016881">
    <property type="term" value="F:acid-amino acid ligase activity"/>
    <property type="evidence" value="ECO:0007669"/>
    <property type="project" value="TreeGrafter"/>
</dbReference>
<reference evidence="1 2" key="1">
    <citation type="submission" date="2012-08" db="EMBL/GenBank/DDBJ databases">
        <title>Oryza genome evolution.</title>
        <authorList>
            <person name="Wing R.A."/>
        </authorList>
    </citation>
    <scope>NUCLEOTIDE SEQUENCE</scope>
</reference>
<dbReference type="InterPro" id="IPR004993">
    <property type="entry name" value="GH3"/>
</dbReference>
<dbReference type="HOGENOM" id="CLU_142494_0_0_1"/>
<dbReference type="GO" id="GO:0005737">
    <property type="term" value="C:cytoplasm"/>
    <property type="evidence" value="ECO:0007669"/>
    <property type="project" value="TreeGrafter"/>
</dbReference>
<dbReference type="PANTHER" id="PTHR31901:SF14">
    <property type="entry name" value="INDOLE-3-ACETIC ACID-AMIDO SYNTHETASE GH3.7-RELATED"/>
    <property type="match status" value="1"/>
</dbReference>
<reference evidence="1" key="3">
    <citation type="submission" date="2015-04" db="UniProtKB">
        <authorList>
            <consortium name="EnsemblPlants"/>
        </authorList>
    </citation>
    <scope>IDENTIFICATION</scope>
</reference>
<dbReference type="AlphaFoldDB" id="A0A0D9XSM3"/>
<proteinExistence type="predicted"/>
<protein>
    <recommendedName>
        <fullName evidence="3">GH3 auxin-responsive promoter</fullName>
    </recommendedName>
</protein>
<keyword evidence="2" id="KW-1185">Reference proteome</keyword>
<evidence type="ECO:0008006" key="3">
    <source>
        <dbReference type="Google" id="ProtNLM"/>
    </source>
</evidence>
<sequence>MQQPNQTMDASATHDHDDGGIIKLAALAPAPPSLDLIEELTTHAGAIQRRLLKDIVDTNAGTEYLRRYLAVDGDDDLAAAFKQRVPVVEYEDIKPFVDRIARGGEDSSLLVSSAPITEFLTSSGTSGGERKLMPSTADDLRRRAFMSSLVSPLINR</sequence>
<dbReference type="Proteomes" id="UP000032180">
    <property type="component" value="Chromosome 11"/>
</dbReference>
<dbReference type="EnsemblPlants" id="LPERR11G12230.3">
    <property type="protein sequence ID" value="LPERR11G12230.3"/>
    <property type="gene ID" value="LPERR11G12230"/>
</dbReference>
<evidence type="ECO:0000313" key="2">
    <source>
        <dbReference type="Proteomes" id="UP000032180"/>
    </source>
</evidence>
<reference evidence="2" key="2">
    <citation type="submission" date="2013-12" db="EMBL/GenBank/DDBJ databases">
        <authorList>
            <person name="Yu Y."/>
            <person name="Lee S."/>
            <person name="de Baynast K."/>
            <person name="Wissotski M."/>
            <person name="Liu L."/>
            <person name="Talag J."/>
            <person name="Goicoechea J."/>
            <person name="Angelova A."/>
            <person name="Jetty R."/>
            <person name="Kudrna D."/>
            <person name="Golser W."/>
            <person name="Rivera L."/>
            <person name="Zhang J."/>
            <person name="Wing R."/>
        </authorList>
    </citation>
    <scope>NUCLEOTIDE SEQUENCE</scope>
</reference>
<dbReference type="Pfam" id="PF03321">
    <property type="entry name" value="GH3"/>
    <property type="match status" value="1"/>
</dbReference>
<accession>A0A0D9XSM3</accession>
<dbReference type="PANTHER" id="PTHR31901">
    <property type="entry name" value="GH3 DOMAIN-CONTAINING PROTEIN"/>
    <property type="match status" value="1"/>
</dbReference>
<dbReference type="Gramene" id="LPERR11G12230.3">
    <property type="protein sequence ID" value="LPERR11G12230.3"/>
    <property type="gene ID" value="LPERR11G12230"/>
</dbReference>
<name>A0A0D9XSM3_9ORYZ</name>